<comment type="caution">
    <text evidence="2">The sequence shown here is derived from an EMBL/GenBank/DDBJ whole genome shotgun (WGS) entry which is preliminary data.</text>
</comment>
<dbReference type="InterPro" id="IPR027417">
    <property type="entry name" value="P-loop_NTPase"/>
</dbReference>
<dbReference type="PANTHER" id="PTHR13696:SF96">
    <property type="entry name" value="COBQ_COBB_MIND_PARA NUCLEOTIDE BINDING DOMAIN-CONTAINING PROTEIN"/>
    <property type="match status" value="1"/>
</dbReference>
<evidence type="ECO:0000313" key="3">
    <source>
        <dbReference type="Proteomes" id="UP000307749"/>
    </source>
</evidence>
<dbReference type="Gene3D" id="3.40.50.300">
    <property type="entry name" value="P-loop containing nucleotide triphosphate hydrolases"/>
    <property type="match status" value="1"/>
</dbReference>
<evidence type="ECO:0000313" key="2">
    <source>
        <dbReference type="EMBL" id="THD11546.1"/>
    </source>
</evidence>
<dbReference type="PANTHER" id="PTHR13696">
    <property type="entry name" value="P-LOOP CONTAINING NUCLEOSIDE TRIPHOSPHATE HYDROLASE"/>
    <property type="match status" value="1"/>
</dbReference>
<dbReference type="STRING" id="993689.GCA_002077135_01117"/>
<name>A0A4S3KRH2_9GAMM</name>
<evidence type="ECO:0000259" key="1">
    <source>
        <dbReference type="Pfam" id="PF01656"/>
    </source>
</evidence>
<organism evidence="2 3">
    <name type="scientific">Metallibacterium scheffleri</name>
    <dbReference type="NCBI Taxonomy" id="993689"/>
    <lineage>
        <taxon>Bacteria</taxon>
        <taxon>Pseudomonadati</taxon>
        <taxon>Pseudomonadota</taxon>
        <taxon>Gammaproteobacteria</taxon>
        <taxon>Lysobacterales</taxon>
        <taxon>Rhodanobacteraceae</taxon>
        <taxon>Metallibacterium</taxon>
    </lineage>
</organism>
<dbReference type="SUPFAM" id="SSF52540">
    <property type="entry name" value="P-loop containing nucleoside triphosphate hydrolases"/>
    <property type="match status" value="1"/>
</dbReference>
<proteinExistence type="predicted"/>
<accession>A0A4S3KRH2</accession>
<dbReference type="InterPro" id="IPR002586">
    <property type="entry name" value="CobQ/CobB/MinD/ParA_Nub-bd_dom"/>
</dbReference>
<reference evidence="2 3" key="1">
    <citation type="submission" date="2017-02" db="EMBL/GenBank/DDBJ databases">
        <title>Whole genome sequencing of Metallibacterium scheffleri DSM 24874 (T).</title>
        <authorList>
            <person name="Kumar S."/>
            <person name="Patil P."/>
            <person name="Patil P.B."/>
        </authorList>
    </citation>
    <scope>NUCLEOTIDE SEQUENCE [LARGE SCALE GENOMIC DNA]</scope>
    <source>
        <strain evidence="2 3">DSM 24874</strain>
    </source>
</reference>
<dbReference type="Pfam" id="PF01656">
    <property type="entry name" value="CbiA"/>
    <property type="match status" value="1"/>
</dbReference>
<feature type="domain" description="CobQ/CobB/MinD/ParA nucleotide binding" evidence="1">
    <location>
        <begin position="5"/>
        <end position="174"/>
    </location>
</feature>
<dbReference type="AlphaFoldDB" id="A0A4S3KRH2"/>
<dbReference type="RefSeq" id="WP_081126437.1">
    <property type="nucleotide sequence ID" value="NZ_DAHXOC010000014.1"/>
</dbReference>
<dbReference type="OrthoDB" id="69313at2"/>
<dbReference type="CDD" id="cd02042">
    <property type="entry name" value="ParAB_family"/>
    <property type="match status" value="1"/>
</dbReference>
<dbReference type="Proteomes" id="UP000307749">
    <property type="component" value="Unassembled WGS sequence"/>
</dbReference>
<dbReference type="EMBL" id="MWQO01000011">
    <property type="protein sequence ID" value="THD11546.1"/>
    <property type="molecule type" value="Genomic_DNA"/>
</dbReference>
<gene>
    <name evidence="2" type="ORF">B1806_03200</name>
</gene>
<sequence>MRKLLVVNRKGGVGKTTLVTNLAAAYAQGGKRTVLIDADPQGSSLRWCARRPAALPGVLGIDGTRRNALAQVPHDSERLLIDSPAGASAAQLAPWLDEVDALLVPVLPSVIDLEATLPLLHELAAVPRIKRGKLAVGLVANRLKPWTNASQQALETLRGFGVPLVAELRDSQAYVLLAGLGKGLFDFNSEQVRGHQEDWLPLLRWIKRNC</sequence>
<protein>
    <submittedName>
        <fullName evidence="2">CMP-binding protein</fullName>
    </submittedName>
</protein>
<dbReference type="InterPro" id="IPR050678">
    <property type="entry name" value="DNA_Partitioning_ATPase"/>
</dbReference>
<keyword evidence="3" id="KW-1185">Reference proteome</keyword>